<feature type="chain" id="PRO_5021963820" description="Cytoskeletal protein CcmA (Bactofilin family)" evidence="1">
    <location>
        <begin position="23"/>
        <end position="221"/>
    </location>
</feature>
<dbReference type="EMBL" id="VLJS01000129">
    <property type="protein sequence ID" value="TWH02381.1"/>
    <property type="molecule type" value="Genomic_DNA"/>
</dbReference>
<accession>A0A562CZC6</accession>
<protein>
    <recommendedName>
        <fullName evidence="4">Cytoskeletal protein CcmA (Bactofilin family)</fullName>
    </recommendedName>
</protein>
<evidence type="ECO:0008006" key="4">
    <source>
        <dbReference type="Google" id="ProtNLM"/>
    </source>
</evidence>
<reference evidence="2 3" key="1">
    <citation type="submission" date="2019-07" db="EMBL/GenBank/DDBJ databases">
        <title>Genome sequencing of lignin-degrading bacterial isolates.</title>
        <authorList>
            <person name="Gladden J."/>
        </authorList>
    </citation>
    <scope>NUCLEOTIDE SEQUENCE [LARGE SCALE GENOMIC DNA]</scope>
    <source>
        <strain evidence="2 3">J19</strain>
    </source>
</reference>
<keyword evidence="1" id="KW-0732">Signal</keyword>
<gene>
    <name evidence="2" type="ORF">L613_009400000090</name>
</gene>
<dbReference type="Proteomes" id="UP000321583">
    <property type="component" value="Unassembled WGS sequence"/>
</dbReference>
<name>A0A562CZC6_9GAMM</name>
<evidence type="ECO:0000313" key="3">
    <source>
        <dbReference type="Proteomes" id="UP000321583"/>
    </source>
</evidence>
<dbReference type="OrthoDB" id="5959358at2"/>
<dbReference type="InterPro" id="IPR011004">
    <property type="entry name" value="Trimer_LpxA-like_sf"/>
</dbReference>
<keyword evidence="3" id="KW-1185">Reference proteome</keyword>
<comment type="caution">
    <text evidence="2">The sequence shown here is derived from an EMBL/GenBank/DDBJ whole genome shotgun (WGS) entry which is preliminary data.</text>
</comment>
<evidence type="ECO:0000256" key="1">
    <source>
        <dbReference type="SAM" id="SignalP"/>
    </source>
</evidence>
<sequence>MAQSRFPAIALCLLLAMPAAWAAEDISKVNGSIEVAAGTVHGELDTVNGSISIGDGAQTGDASTVNGSIKVGANARVGSLDTVNGAIRVGRNVQASGGIETVNGSVFVDRGSTVAGDIETVNGAIGLVETQLRGDIETVNGDVTVGIGSVVSGSLSIKRSSGWFQSAPKRKPRVVIGPRAVVQGPLKFEREVRLYVHRSARTGPVTGAEPVVFDTDTAPED</sequence>
<proteinExistence type="predicted"/>
<dbReference type="SUPFAM" id="SSF51161">
    <property type="entry name" value="Trimeric LpxA-like enzymes"/>
    <property type="match status" value="1"/>
</dbReference>
<feature type="signal peptide" evidence="1">
    <location>
        <begin position="1"/>
        <end position="22"/>
    </location>
</feature>
<dbReference type="AlphaFoldDB" id="A0A562CZC6"/>
<organism evidence="2 3">
    <name type="scientific">Pseudoxanthomonas taiwanensis J19</name>
    <dbReference type="NCBI Taxonomy" id="935569"/>
    <lineage>
        <taxon>Bacteria</taxon>
        <taxon>Pseudomonadati</taxon>
        <taxon>Pseudomonadota</taxon>
        <taxon>Gammaproteobacteria</taxon>
        <taxon>Lysobacterales</taxon>
        <taxon>Lysobacteraceae</taxon>
        <taxon>Pseudoxanthomonas</taxon>
    </lineage>
</organism>
<evidence type="ECO:0000313" key="2">
    <source>
        <dbReference type="EMBL" id="TWH02381.1"/>
    </source>
</evidence>
<dbReference type="RefSeq" id="WP_037035241.1">
    <property type="nucleotide sequence ID" value="NZ_VLJS01000129.1"/>
</dbReference>